<proteinExistence type="predicted"/>
<gene>
    <name evidence="1" type="ORF">PoB_005739300</name>
</gene>
<accession>A0AAV4CH63</accession>
<sequence>MILRQIPPDKCVTCGQAPAPFTRSAQEVPKFNERHHPVWCVQIAMLHKPGTDGAGQTSGLYLETPEYPSLGENANCKNCTGYRTPNLSISVHTLSPKIGWSVVAQVWASIRRSFENRQALMFAFFCSQG</sequence>
<organism evidence="1 2">
    <name type="scientific">Plakobranchus ocellatus</name>
    <dbReference type="NCBI Taxonomy" id="259542"/>
    <lineage>
        <taxon>Eukaryota</taxon>
        <taxon>Metazoa</taxon>
        <taxon>Spiralia</taxon>
        <taxon>Lophotrochozoa</taxon>
        <taxon>Mollusca</taxon>
        <taxon>Gastropoda</taxon>
        <taxon>Heterobranchia</taxon>
        <taxon>Euthyneura</taxon>
        <taxon>Panpulmonata</taxon>
        <taxon>Sacoglossa</taxon>
        <taxon>Placobranchoidea</taxon>
        <taxon>Plakobranchidae</taxon>
        <taxon>Plakobranchus</taxon>
    </lineage>
</organism>
<dbReference type="EMBL" id="BLXT01006265">
    <property type="protein sequence ID" value="GFO30888.1"/>
    <property type="molecule type" value="Genomic_DNA"/>
</dbReference>
<keyword evidence="2" id="KW-1185">Reference proteome</keyword>
<protein>
    <submittedName>
        <fullName evidence="1">Uncharacterized protein</fullName>
    </submittedName>
</protein>
<name>A0AAV4CH63_9GAST</name>
<dbReference type="AlphaFoldDB" id="A0AAV4CH63"/>
<dbReference type="Proteomes" id="UP000735302">
    <property type="component" value="Unassembled WGS sequence"/>
</dbReference>
<evidence type="ECO:0000313" key="2">
    <source>
        <dbReference type="Proteomes" id="UP000735302"/>
    </source>
</evidence>
<evidence type="ECO:0000313" key="1">
    <source>
        <dbReference type="EMBL" id="GFO30888.1"/>
    </source>
</evidence>
<comment type="caution">
    <text evidence="1">The sequence shown here is derived from an EMBL/GenBank/DDBJ whole genome shotgun (WGS) entry which is preliminary data.</text>
</comment>
<reference evidence="1 2" key="1">
    <citation type="journal article" date="2021" name="Elife">
        <title>Chloroplast acquisition without the gene transfer in kleptoplastic sea slugs, Plakobranchus ocellatus.</title>
        <authorList>
            <person name="Maeda T."/>
            <person name="Takahashi S."/>
            <person name="Yoshida T."/>
            <person name="Shimamura S."/>
            <person name="Takaki Y."/>
            <person name="Nagai Y."/>
            <person name="Toyoda A."/>
            <person name="Suzuki Y."/>
            <person name="Arimoto A."/>
            <person name="Ishii H."/>
            <person name="Satoh N."/>
            <person name="Nishiyama T."/>
            <person name="Hasebe M."/>
            <person name="Maruyama T."/>
            <person name="Minagawa J."/>
            <person name="Obokata J."/>
            <person name="Shigenobu S."/>
        </authorList>
    </citation>
    <scope>NUCLEOTIDE SEQUENCE [LARGE SCALE GENOMIC DNA]</scope>
</reference>